<protein>
    <submittedName>
        <fullName evidence="1">Uncharacterized protein</fullName>
    </submittedName>
</protein>
<dbReference type="EMBL" id="CP080095">
    <property type="protein sequence ID" value="QYD70108.1"/>
    <property type="molecule type" value="Genomic_DNA"/>
</dbReference>
<proteinExistence type="predicted"/>
<dbReference type="RefSeq" id="WP_219799435.1">
    <property type="nucleotide sequence ID" value="NZ_CP080095.1"/>
</dbReference>
<keyword evidence="2" id="KW-1185">Reference proteome</keyword>
<dbReference type="Proteomes" id="UP000826462">
    <property type="component" value="Chromosome 1"/>
</dbReference>
<evidence type="ECO:0000313" key="2">
    <source>
        <dbReference type="Proteomes" id="UP000826462"/>
    </source>
</evidence>
<organism evidence="1 2">
    <name type="scientific">Paraburkholderia edwinii</name>
    <dbReference type="NCBI Taxonomy" id="2861782"/>
    <lineage>
        <taxon>Bacteria</taxon>
        <taxon>Pseudomonadati</taxon>
        <taxon>Pseudomonadota</taxon>
        <taxon>Betaproteobacteria</taxon>
        <taxon>Burkholderiales</taxon>
        <taxon>Burkholderiaceae</taxon>
        <taxon>Paraburkholderia</taxon>
    </lineage>
</organism>
<sequence length="79" mass="8654">MSTKASIRHQEKDGELPAWHLYTEAFEKADVVYLELEGVKADLTMIDSSWGAAPGTVLLRLPTATAKQLGLVPAGWEKD</sequence>
<reference evidence="1 2" key="1">
    <citation type="submission" date="2021-07" db="EMBL/GenBank/DDBJ databases">
        <title>Paraburkholderia edwinii protects Aspergillus sp. from phenazines by acting as a toxin sponge.</title>
        <authorList>
            <person name="Dahlstrom K.M."/>
            <person name="Newman D.K."/>
        </authorList>
    </citation>
    <scope>NUCLEOTIDE SEQUENCE [LARGE SCALE GENOMIC DNA]</scope>
    <source>
        <strain evidence="1 2">Pe01</strain>
    </source>
</reference>
<gene>
    <name evidence="1" type="ORF">KZJ38_07300</name>
</gene>
<accession>A0ABX8UM79</accession>
<name>A0ABX8UM79_9BURK</name>
<evidence type="ECO:0000313" key="1">
    <source>
        <dbReference type="EMBL" id="QYD70108.1"/>
    </source>
</evidence>